<comment type="similarity">
    <text evidence="1">Belongs to the metallo-dependent hydrolases superfamily.</text>
</comment>
<name>A0ABY6D2L2_9BACT</name>
<evidence type="ECO:0000259" key="2">
    <source>
        <dbReference type="Pfam" id="PF04909"/>
    </source>
</evidence>
<dbReference type="Gene3D" id="3.20.20.140">
    <property type="entry name" value="Metal-dependent hydrolases"/>
    <property type="match status" value="1"/>
</dbReference>
<dbReference type="Pfam" id="PF04909">
    <property type="entry name" value="Amidohydro_2"/>
    <property type="match status" value="1"/>
</dbReference>
<proteinExistence type="inferred from homology"/>
<dbReference type="RefSeq" id="WP_263051591.1">
    <property type="nucleotide sequence ID" value="NZ_CP106735.1"/>
</dbReference>
<dbReference type="SUPFAM" id="SSF51556">
    <property type="entry name" value="Metallo-dependent hydrolases"/>
    <property type="match status" value="1"/>
</dbReference>
<dbReference type="InterPro" id="IPR032466">
    <property type="entry name" value="Metal_Hydrolase"/>
</dbReference>
<dbReference type="PANTHER" id="PTHR43569">
    <property type="entry name" value="AMIDOHYDROLASE"/>
    <property type="match status" value="1"/>
</dbReference>
<dbReference type="InterPro" id="IPR006680">
    <property type="entry name" value="Amidohydro-rel"/>
</dbReference>
<evidence type="ECO:0000256" key="1">
    <source>
        <dbReference type="ARBA" id="ARBA00038310"/>
    </source>
</evidence>
<organism evidence="3 4">
    <name type="scientific">Reichenbachiella carrageenanivorans</name>
    <dbReference type="NCBI Taxonomy" id="2979869"/>
    <lineage>
        <taxon>Bacteria</taxon>
        <taxon>Pseudomonadati</taxon>
        <taxon>Bacteroidota</taxon>
        <taxon>Cytophagia</taxon>
        <taxon>Cytophagales</taxon>
        <taxon>Reichenbachiellaceae</taxon>
        <taxon>Reichenbachiella</taxon>
    </lineage>
</organism>
<evidence type="ECO:0000313" key="4">
    <source>
        <dbReference type="Proteomes" id="UP001062165"/>
    </source>
</evidence>
<dbReference type="EMBL" id="CP106735">
    <property type="protein sequence ID" value="UXX79860.1"/>
    <property type="molecule type" value="Genomic_DNA"/>
</dbReference>
<evidence type="ECO:0000313" key="3">
    <source>
        <dbReference type="EMBL" id="UXX79860.1"/>
    </source>
</evidence>
<dbReference type="InterPro" id="IPR052350">
    <property type="entry name" value="Metallo-dep_Lactonases"/>
</dbReference>
<protein>
    <submittedName>
        <fullName evidence="3">Amidohydrolase family protein</fullName>
    </submittedName>
</protein>
<sequence length="277" mass="31872">MKVIDSHQHFWEYDPVRDSWISDDMAVLKRDFMPIDLAVELKANKIDGCIAVQADQSDKETMFLLQQAEKNDLVKGVVGWVDLQAVDIENQLKNYSKYKKLLGFRHIVQGEPDPDFMLGTKFQNGLAQLHRYGFTYDILVYPSQLQAAIETVKRHPQQKFVIDHMAKPAIKAGEIEEWKACMKVLGSYANVWCKVSGLVTEADWSSWKYEDLVSYLDVVVLAFGMDRVMYGSDWPVCLLAAEYSEVRGIVDRYFNKYSKTEKGKFFGLNAMEFYGID</sequence>
<dbReference type="Proteomes" id="UP001062165">
    <property type="component" value="Chromosome"/>
</dbReference>
<gene>
    <name evidence="3" type="ORF">N7E81_01915</name>
</gene>
<dbReference type="PANTHER" id="PTHR43569:SF2">
    <property type="entry name" value="AMIDOHYDROLASE-RELATED DOMAIN-CONTAINING PROTEIN"/>
    <property type="match status" value="1"/>
</dbReference>
<feature type="domain" description="Amidohydrolase-related" evidence="2">
    <location>
        <begin position="4"/>
        <end position="276"/>
    </location>
</feature>
<reference evidence="3" key="1">
    <citation type="submission" date="2022-10" db="EMBL/GenBank/DDBJ databases">
        <title>Comparative genomics and taxonomic characterization of three novel marine species of genus Reichenbachiella exhibiting antioxidant and polysaccharide degradation activities.</title>
        <authorList>
            <person name="Muhammad N."/>
            <person name="Lee Y.-J."/>
            <person name="Ko J."/>
            <person name="Kim S.-G."/>
        </authorList>
    </citation>
    <scope>NUCLEOTIDE SEQUENCE</scope>
    <source>
        <strain evidence="3">Wsw4-B4</strain>
    </source>
</reference>
<keyword evidence="4" id="KW-1185">Reference proteome</keyword>
<accession>A0ABY6D2L2</accession>